<accession>A0A0J6S1K1</accession>
<evidence type="ECO:0000256" key="1">
    <source>
        <dbReference type="ARBA" id="ARBA00023015"/>
    </source>
</evidence>
<protein>
    <submittedName>
        <fullName evidence="6">TetR family transcriptional regulator</fullName>
    </submittedName>
</protein>
<dbReference type="AlphaFoldDB" id="A0A0J6S1K1"/>
<comment type="caution">
    <text evidence="6">The sequence shown here is derived from an EMBL/GenBank/DDBJ whole genome shotgun (WGS) entry which is preliminary data.</text>
</comment>
<dbReference type="SUPFAM" id="SSF46689">
    <property type="entry name" value="Homeodomain-like"/>
    <property type="match status" value="1"/>
</dbReference>
<feature type="domain" description="HTH tetR-type" evidence="5">
    <location>
        <begin position="6"/>
        <end position="66"/>
    </location>
</feature>
<dbReference type="PANTHER" id="PTHR47506">
    <property type="entry name" value="TRANSCRIPTIONAL REGULATORY PROTEIN"/>
    <property type="match status" value="1"/>
</dbReference>
<organism evidence="6 7">
    <name type="scientific">Methylobacterium variabile</name>
    <dbReference type="NCBI Taxonomy" id="298794"/>
    <lineage>
        <taxon>Bacteria</taxon>
        <taxon>Pseudomonadati</taxon>
        <taxon>Pseudomonadota</taxon>
        <taxon>Alphaproteobacteria</taxon>
        <taxon>Hyphomicrobiales</taxon>
        <taxon>Methylobacteriaceae</taxon>
        <taxon>Methylobacterium</taxon>
    </lineage>
</organism>
<keyword evidence="3" id="KW-0804">Transcription</keyword>
<keyword evidence="2 4" id="KW-0238">DNA-binding</keyword>
<evidence type="ECO:0000259" key="5">
    <source>
        <dbReference type="PROSITE" id="PS50977"/>
    </source>
</evidence>
<evidence type="ECO:0000313" key="6">
    <source>
        <dbReference type="EMBL" id="KMO27499.1"/>
    </source>
</evidence>
<keyword evidence="7" id="KW-1185">Reference proteome</keyword>
<dbReference type="RefSeq" id="WP_048448525.1">
    <property type="nucleotide sequence ID" value="NZ_LABY01000372.1"/>
</dbReference>
<evidence type="ECO:0000256" key="4">
    <source>
        <dbReference type="PROSITE-ProRule" id="PRU00335"/>
    </source>
</evidence>
<gene>
    <name evidence="6" type="ORF">VQ02_33175</name>
</gene>
<dbReference type="Pfam" id="PF17937">
    <property type="entry name" value="TetR_C_28"/>
    <property type="match status" value="1"/>
</dbReference>
<dbReference type="EMBL" id="LABY01000372">
    <property type="protein sequence ID" value="KMO27499.1"/>
    <property type="molecule type" value="Genomic_DNA"/>
</dbReference>
<dbReference type="OrthoDB" id="9809772at2"/>
<dbReference type="Pfam" id="PF00440">
    <property type="entry name" value="TetR_N"/>
    <property type="match status" value="1"/>
</dbReference>
<dbReference type="PATRIC" id="fig|298794.3.peg.5333"/>
<dbReference type="Proteomes" id="UP000035955">
    <property type="component" value="Unassembled WGS sequence"/>
</dbReference>
<keyword evidence="1" id="KW-0805">Transcription regulation</keyword>
<evidence type="ECO:0000256" key="2">
    <source>
        <dbReference type="ARBA" id="ARBA00023125"/>
    </source>
</evidence>
<sequence>MGRTRTIDRDKVLDHAEQIVCREGATALTFDAVAKAAGITKGGLQYCFGDKDGMIAALIERWFAAFDAELARSTAPDSDTAEQARGYVAASSRVDEASQTKMVGMLMTLLQSPEHLEPVRAWYASWIGRFDPDSEAQRRARTAFFAAEGAFFLRSLGLVEMDQAEWDGVFADFLKLL</sequence>
<dbReference type="PROSITE" id="PS50977">
    <property type="entry name" value="HTH_TETR_2"/>
    <property type="match status" value="1"/>
</dbReference>
<dbReference type="GO" id="GO:0003677">
    <property type="term" value="F:DNA binding"/>
    <property type="evidence" value="ECO:0007669"/>
    <property type="project" value="UniProtKB-UniRule"/>
</dbReference>
<evidence type="ECO:0000256" key="3">
    <source>
        <dbReference type="ARBA" id="ARBA00023163"/>
    </source>
</evidence>
<dbReference type="PANTHER" id="PTHR47506:SF1">
    <property type="entry name" value="HTH-TYPE TRANSCRIPTIONAL REGULATOR YJDC"/>
    <property type="match status" value="1"/>
</dbReference>
<proteinExistence type="predicted"/>
<dbReference type="InterPro" id="IPR009057">
    <property type="entry name" value="Homeodomain-like_sf"/>
</dbReference>
<evidence type="ECO:0000313" key="7">
    <source>
        <dbReference type="Proteomes" id="UP000035955"/>
    </source>
</evidence>
<name>A0A0J6S1K1_9HYPH</name>
<feature type="DNA-binding region" description="H-T-H motif" evidence="4">
    <location>
        <begin position="29"/>
        <end position="48"/>
    </location>
</feature>
<dbReference type="InterPro" id="IPR041479">
    <property type="entry name" value="TetR_CgmR_C"/>
</dbReference>
<dbReference type="Gene3D" id="1.10.357.10">
    <property type="entry name" value="Tetracycline Repressor, domain 2"/>
    <property type="match status" value="1"/>
</dbReference>
<reference evidence="6 7" key="1">
    <citation type="submission" date="2015-03" db="EMBL/GenBank/DDBJ databases">
        <title>Genome sequencing of Methylobacterium variabile DSM 16961.</title>
        <authorList>
            <person name="Chaudhry V."/>
            <person name="Patil P.B."/>
        </authorList>
    </citation>
    <scope>NUCLEOTIDE SEQUENCE [LARGE SCALE GENOMIC DNA]</scope>
    <source>
        <strain evidence="6 7">DSM 16961</strain>
    </source>
</reference>
<dbReference type="InterPro" id="IPR001647">
    <property type="entry name" value="HTH_TetR"/>
</dbReference>